<reference evidence="2" key="1">
    <citation type="journal article" date="2019" name="Int. J. Syst. Evol. Microbiol.">
        <title>The Global Catalogue of Microorganisms (GCM) 10K type strain sequencing project: providing services to taxonomists for standard genome sequencing and annotation.</title>
        <authorList>
            <consortium name="The Broad Institute Genomics Platform"/>
            <consortium name="The Broad Institute Genome Sequencing Center for Infectious Disease"/>
            <person name="Wu L."/>
            <person name="Ma J."/>
        </authorList>
    </citation>
    <scope>NUCLEOTIDE SEQUENCE [LARGE SCALE GENOMIC DNA]</scope>
    <source>
        <strain evidence="2">CECT 7184</strain>
    </source>
</reference>
<gene>
    <name evidence="1" type="ORF">QW060_27825</name>
</gene>
<evidence type="ECO:0000313" key="2">
    <source>
        <dbReference type="Proteomes" id="UP001242368"/>
    </source>
</evidence>
<protein>
    <submittedName>
        <fullName evidence="1">Uncharacterized protein</fullName>
    </submittedName>
</protein>
<dbReference type="Proteomes" id="UP001242368">
    <property type="component" value="Unassembled WGS sequence"/>
</dbReference>
<name>A0ABT8D411_9FLAO</name>
<keyword evidence="2" id="KW-1185">Reference proteome</keyword>
<dbReference type="RefSeq" id="WP_290365693.1">
    <property type="nucleotide sequence ID" value="NZ_JAUFQU010000096.1"/>
</dbReference>
<comment type="caution">
    <text evidence="1">The sequence shown here is derived from an EMBL/GenBank/DDBJ whole genome shotgun (WGS) entry which is preliminary data.</text>
</comment>
<proteinExistence type="predicted"/>
<evidence type="ECO:0000313" key="1">
    <source>
        <dbReference type="EMBL" id="MDN3710592.1"/>
    </source>
</evidence>
<sequence length="40" mass="4468">MGIDPIKPFIEKNAVNDLTTLNQWIQESIFNGGIGLFVCM</sequence>
<organism evidence="1 2">
    <name type="scientific">Paenimyroides ceti</name>
    <dbReference type="NCBI Taxonomy" id="395087"/>
    <lineage>
        <taxon>Bacteria</taxon>
        <taxon>Pseudomonadati</taxon>
        <taxon>Bacteroidota</taxon>
        <taxon>Flavobacteriia</taxon>
        <taxon>Flavobacteriales</taxon>
        <taxon>Flavobacteriaceae</taxon>
        <taxon>Paenimyroides</taxon>
    </lineage>
</organism>
<accession>A0ABT8D411</accession>
<dbReference type="EMBL" id="JAUFQU010000096">
    <property type="protein sequence ID" value="MDN3710592.1"/>
    <property type="molecule type" value="Genomic_DNA"/>
</dbReference>